<reference evidence="2 3" key="1">
    <citation type="submission" date="2020-08" db="EMBL/GenBank/DDBJ databases">
        <title>Sequencing the genomes of 1000 actinobacteria strains.</title>
        <authorList>
            <person name="Klenk H.-P."/>
        </authorList>
    </citation>
    <scope>NUCLEOTIDE SEQUENCE [LARGE SCALE GENOMIC DNA]</scope>
    <source>
        <strain evidence="2 3">DSM 23694</strain>
    </source>
</reference>
<dbReference type="GO" id="GO:0016747">
    <property type="term" value="F:acyltransferase activity, transferring groups other than amino-acyl groups"/>
    <property type="evidence" value="ECO:0007669"/>
    <property type="project" value="InterPro"/>
</dbReference>
<sequence length="224" mass="24883">MFSRRVTDHWIPQNIEGLPLEQTPFGEAVVHESLELPDKRPVELLRPESGPSILTFRPEYRDRLADITLHEADYVFYIALADQAAYSSQMPLAETRKLTAEDAVAFGRFQQLNTEDDLDEAEVSLDDLLVYGTFRGDRLVSVASMYTWPASKEGSVIADIGVITDPNFRGQGLGALTVRGLSLEALSLGLEPQYRCNLENAGSQRVAESAGFTLYAQWQALDLS</sequence>
<name>A0A7W9DCP6_9MICC</name>
<dbReference type="Proteomes" id="UP000523863">
    <property type="component" value="Unassembled WGS sequence"/>
</dbReference>
<dbReference type="PROSITE" id="PS51186">
    <property type="entry name" value="GNAT"/>
    <property type="match status" value="1"/>
</dbReference>
<dbReference type="EMBL" id="JACHBL010000001">
    <property type="protein sequence ID" value="MBB5599107.1"/>
    <property type="molecule type" value="Genomic_DNA"/>
</dbReference>
<dbReference type="Pfam" id="PF12746">
    <property type="entry name" value="GNAT_acetyltran"/>
    <property type="match status" value="1"/>
</dbReference>
<evidence type="ECO:0000313" key="2">
    <source>
        <dbReference type="EMBL" id="MBB5599107.1"/>
    </source>
</evidence>
<proteinExistence type="predicted"/>
<evidence type="ECO:0000313" key="3">
    <source>
        <dbReference type="Proteomes" id="UP000523863"/>
    </source>
</evidence>
<dbReference type="Gene3D" id="3.40.630.30">
    <property type="match status" value="1"/>
</dbReference>
<protein>
    <submittedName>
        <fullName evidence="2">RimJ/RimL family protein N-acetyltransferase</fullName>
    </submittedName>
</protein>
<dbReference type="SUPFAM" id="SSF55729">
    <property type="entry name" value="Acyl-CoA N-acyltransferases (Nat)"/>
    <property type="match status" value="1"/>
</dbReference>
<gene>
    <name evidence="2" type="ORF">BKA12_002187</name>
</gene>
<evidence type="ECO:0000259" key="1">
    <source>
        <dbReference type="PROSITE" id="PS51186"/>
    </source>
</evidence>
<dbReference type="AlphaFoldDB" id="A0A7W9DCP6"/>
<dbReference type="RefSeq" id="WP_183643740.1">
    <property type="nucleotide sequence ID" value="NZ_JACHBL010000001.1"/>
</dbReference>
<dbReference type="InterPro" id="IPR027365">
    <property type="entry name" value="GNAT_acetyltra_YdfB-like"/>
</dbReference>
<feature type="domain" description="N-acetyltransferase" evidence="1">
    <location>
        <begin position="93"/>
        <end position="224"/>
    </location>
</feature>
<dbReference type="CDD" id="cd04301">
    <property type="entry name" value="NAT_SF"/>
    <property type="match status" value="1"/>
</dbReference>
<dbReference type="InterPro" id="IPR000182">
    <property type="entry name" value="GNAT_dom"/>
</dbReference>
<keyword evidence="2" id="KW-0808">Transferase</keyword>
<keyword evidence="3" id="KW-1185">Reference proteome</keyword>
<dbReference type="InterPro" id="IPR016181">
    <property type="entry name" value="Acyl_CoA_acyltransferase"/>
</dbReference>
<organism evidence="2 3">
    <name type="scientific">Neomicrococcus lactis</name>
    <dbReference type="NCBI Taxonomy" id="732241"/>
    <lineage>
        <taxon>Bacteria</taxon>
        <taxon>Bacillati</taxon>
        <taxon>Actinomycetota</taxon>
        <taxon>Actinomycetes</taxon>
        <taxon>Micrococcales</taxon>
        <taxon>Micrococcaceae</taxon>
        <taxon>Neomicrococcus</taxon>
    </lineage>
</organism>
<accession>A0A7W9DCP6</accession>
<comment type="caution">
    <text evidence="2">The sequence shown here is derived from an EMBL/GenBank/DDBJ whole genome shotgun (WGS) entry which is preliminary data.</text>
</comment>